<keyword evidence="2" id="KW-1185">Reference proteome</keyword>
<dbReference type="RefSeq" id="WP_202234475.1">
    <property type="nucleotide sequence ID" value="NZ_AP018365.1"/>
</dbReference>
<proteinExistence type="predicted"/>
<evidence type="ECO:0000313" key="1">
    <source>
        <dbReference type="EMBL" id="BBA98313.1"/>
    </source>
</evidence>
<protein>
    <submittedName>
        <fullName evidence="1">Uncharacterized protein</fullName>
    </submittedName>
</protein>
<dbReference type="KEGG" id="arev:RVR_4450"/>
<accession>A0A7U3UTF0</accession>
<sequence length="203" mass="22940">MATTDSPPASGYQPSDQLRACLAAWTKVVKETEPQARGALEAGIAQELRDDRQLTLNVLAQHLPWTAEMLRLLMANRDVPPRERHRQAEGEAPVYTLSERLRDLLAAWNLAVDDEKKARAELERCIADELKAHPALTNAEMAEHLPWSQEQVRVIARAHNVPRRRKRGSDHKLIEENGVPKAVTVPYDWYVQQPGADPAIVRR</sequence>
<reference evidence="1 2" key="4">
    <citation type="journal article" date="2020" name="Sci. Rep.">
        <title>beta-carboline chemical signals induce reveromycin production through a LuxR family regulator in Streptomyces sp. SN-593.</title>
        <authorList>
            <person name="Panthee S."/>
            <person name="Kito N."/>
            <person name="Hayashi T."/>
            <person name="Shimizu T."/>
            <person name="Ishikawa J."/>
            <person name="Hamamoto H."/>
            <person name="Osada H."/>
            <person name="Takahashi S."/>
        </authorList>
    </citation>
    <scope>NUCLEOTIDE SEQUENCE [LARGE SCALE GENOMIC DNA]</scope>
    <source>
        <strain evidence="1 2">SN-593</strain>
    </source>
</reference>
<reference evidence="1 2" key="1">
    <citation type="journal article" date="2010" name="J. Bacteriol.">
        <title>Biochemical characterization of a novel indole prenyltransferase from Streptomyces sp. SN-593.</title>
        <authorList>
            <person name="Takahashi S."/>
            <person name="Takagi H."/>
            <person name="Toyoda A."/>
            <person name="Uramoto M."/>
            <person name="Nogawa T."/>
            <person name="Ueki M."/>
            <person name="Sakaki Y."/>
            <person name="Osada H."/>
        </authorList>
    </citation>
    <scope>NUCLEOTIDE SEQUENCE [LARGE SCALE GENOMIC DNA]</scope>
    <source>
        <strain evidence="1 2">SN-593</strain>
    </source>
</reference>
<name>A0A7U3UTF0_9ACTN</name>
<evidence type="ECO:0000313" key="2">
    <source>
        <dbReference type="Proteomes" id="UP000595703"/>
    </source>
</evidence>
<reference evidence="1 2" key="2">
    <citation type="journal article" date="2011" name="J. Antibiot.">
        <title>Furaquinocins I and J: novel polyketide isoprenoid hybrid compounds from Streptomyces reveromyceticus SN-593.</title>
        <authorList>
            <person name="Panthee S."/>
            <person name="Takahashi S."/>
            <person name="Takagi H."/>
            <person name="Nogawa T."/>
            <person name="Oowada E."/>
            <person name="Uramoto M."/>
            <person name="Osada H."/>
        </authorList>
    </citation>
    <scope>NUCLEOTIDE SEQUENCE [LARGE SCALE GENOMIC DNA]</scope>
    <source>
        <strain evidence="1 2">SN-593</strain>
    </source>
</reference>
<organism evidence="1 2">
    <name type="scientific">Actinacidiphila reveromycinica</name>
    <dbReference type="NCBI Taxonomy" id="659352"/>
    <lineage>
        <taxon>Bacteria</taxon>
        <taxon>Bacillati</taxon>
        <taxon>Actinomycetota</taxon>
        <taxon>Actinomycetes</taxon>
        <taxon>Kitasatosporales</taxon>
        <taxon>Streptomycetaceae</taxon>
        <taxon>Actinacidiphila</taxon>
    </lineage>
</organism>
<dbReference type="AlphaFoldDB" id="A0A7U3UTF0"/>
<dbReference type="Proteomes" id="UP000595703">
    <property type="component" value="Chromosome"/>
</dbReference>
<dbReference type="EMBL" id="AP018365">
    <property type="protein sequence ID" value="BBA98313.1"/>
    <property type="molecule type" value="Genomic_DNA"/>
</dbReference>
<reference evidence="1 2" key="3">
    <citation type="journal article" date="2011" name="Nat. Chem. Biol.">
        <title>Reveromycin A biosynthesis uses RevG and RevJ for stereospecific spiroacetal formation.</title>
        <authorList>
            <person name="Takahashi S."/>
            <person name="Toyoda A."/>
            <person name="Sekiyama Y."/>
            <person name="Takagi H."/>
            <person name="Nogawa T."/>
            <person name="Uramoto M."/>
            <person name="Suzuki R."/>
            <person name="Koshino H."/>
            <person name="Kumano T."/>
            <person name="Panthee S."/>
            <person name="Dairi T."/>
            <person name="Ishikawa J."/>
            <person name="Ikeda H."/>
            <person name="Sakaki Y."/>
            <person name="Osada H."/>
        </authorList>
    </citation>
    <scope>NUCLEOTIDE SEQUENCE [LARGE SCALE GENOMIC DNA]</scope>
    <source>
        <strain evidence="1 2">SN-593</strain>
    </source>
</reference>
<gene>
    <name evidence="1" type="ORF">RVR_4450</name>
</gene>